<evidence type="ECO:0000313" key="2">
    <source>
        <dbReference type="EMBL" id="OUP55945.1"/>
    </source>
</evidence>
<protein>
    <submittedName>
        <fullName evidence="2">Uncharacterized protein</fullName>
    </submittedName>
</protein>
<feature type="compositionally biased region" description="Basic and acidic residues" evidence="1">
    <location>
        <begin position="37"/>
        <end position="46"/>
    </location>
</feature>
<accession>A0A1Y4LGY8</accession>
<gene>
    <name evidence="2" type="ORF">B5F15_13625</name>
</gene>
<name>A0A1Y4LGY8_9FIRM</name>
<dbReference type="EMBL" id="NFKL01000022">
    <property type="protein sequence ID" value="OUP55945.1"/>
    <property type="molecule type" value="Genomic_DNA"/>
</dbReference>
<dbReference type="AlphaFoldDB" id="A0A1Y4LGY8"/>
<feature type="region of interest" description="Disordered" evidence="1">
    <location>
        <begin position="25"/>
        <end position="55"/>
    </location>
</feature>
<evidence type="ECO:0000256" key="1">
    <source>
        <dbReference type="SAM" id="MobiDB-lite"/>
    </source>
</evidence>
<sequence>MSRTGDKVYMCSVYDLTEQVGHSLTGKHPTGVFSDSVRSRTGDKVRNPPAGEMKLSVKPFSKGLRSLEAEPQVALRRARNPLLIPVF</sequence>
<proteinExistence type="predicted"/>
<reference evidence="3" key="1">
    <citation type="submission" date="2017-04" db="EMBL/GenBank/DDBJ databases">
        <title>Function of individual gut microbiota members based on whole genome sequencing of pure cultures obtained from chicken caecum.</title>
        <authorList>
            <person name="Medvecky M."/>
            <person name="Cejkova D."/>
            <person name="Polansky O."/>
            <person name="Karasova D."/>
            <person name="Kubasova T."/>
            <person name="Cizek A."/>
            <person name="Rychlik I."/>
        </authorList>
    </citation>
    <scope>NUCLEOTIDE SEQUENCE [LARGE SCALE GENOMIC DNA]</scope>
    <source>
        <strain evidence="3">An179</strain>
    </source>
</reference>
<organism evidence="2 3">
    <name type="scientific">Butyricicoccus pullicaecorum</name>
    <dbReference type="NCBI Taxonomy" id="501571"/>
    <lineage>
        <taxon>Bacteria</taxon>
        <taxon>Bacillati</taxon>
        <taxon>Bacillota</taxon>
        <taxon>Clostridia</taxon>
        <taxon>Eubacteriales</taxon>
        <taxon>Butyricicoccaceae</taxon>
        <taxon>Butyricicoccus</taxon>
    </lineage>
</organism>
<evidence type="ECO:0000313" key="3">
    <source>
        <dbReference type="Proteomes" id="UP000195326"/>
    </source>
</evidence>
<dbReference type="Proteomes" id="UP000195326">
    <property type="component" value="Unassembled WGS sequence"/>
</dbReference>
<comment type="caution">
    <text evidence="2">The sequence shown here is derived from an EMBL/GenBank/DDBJ whole genome shotgun (WGS) entry which is preliminary data.</text>
</comment>